<keyword evidence="11" id="KW-1185">Reference proteome</keyword>
<dbReference type="Proteomes" id="UP000681425">
    <property type="component" value="Chromosome"/>
</dbReference>
<dbReference type="Pfam" id="PF18967">
    <property type="entry name" value="PycTM"/>
    <property type="match status" value="1"/>
</dbReference>
<feature type="transmembrane region" description="Helical" evidence="8">
    <location>
        <begin position="33"/>
        <end position="51"/>
    </location>
</feature>
<feature type="transmembrane region" description="Helical" evidence="8">
    <location>
        <begin position="63"/>
        <end position="83"/>
    </location>
</feature>
<dbReference type="GO" id="GO:0000166">
    <property type="term" value="F:nucleotide binding"/>
    <property type="evidence" value="ECO:0007669"/>
    <property type="project" value="UniProtKB-KW"/>
</dbReference>
<name>A0A975K8U5_9SPHN</name>
<dbReference type="KEGG" id="spph:KFK14_05485"/>
<feature type="domain" description="Pycsar effector protein" evidence="9">
    <location>
        <begin position="15"/>
        <end position="175"/>
    </location>
</feature>
<keyword evidence="6" id="KW-0051">Antiviral defense</keyword>
<dbReference type="GO" id="GO:0005886">
    <property type="term" value="C:plasma membrane"/>
    <property type="evidence" value="ECO:0007669"/>
    <property type="project" value="UniProtKB-SubCell"/>
</dbReference>
<evidence type="ECO:0000256" key="2">
    <source>
        <dbReference type="ARBA" id="ARBA00022475"/>
    </source>
</evidence>
<dbReference type="EMBL" id="CP073910">
    <property type="protein sequence ID" value="QUT06890.1"/>
    <property type="molecule type" value="Genomic_DNA"/>
</dbReference>
<dbReference type="AlphaFoldDB" id="A0A975K8U5"/>
<dbReference type="RefSeq" id="WP_212610180.1">
    <property type="nucleotide sequence ID" value="NZ_CP073910.1"/>
</dbReference>
<evidence type="ECO:0000256" key="3">
    <source>
        <dbReference type="ARBA" id="ARBA00022692"/>
    </source>
</evidence>
<dbReference type="GO" id="GO:0051607">
    <property type="term" value="P:defense response to virus"/>
    <property type="evidence" value="ECO:0007669"/>
    <property type="project" value="UniProtKB-KW"/>
</dbReference>
<evidence type="ECO:0000256" key="7">
    <source>
        <dbReference type="ARBA" id="ARBA00023136"/>
    </source>
</evidence>
<reference evidence="10" key="1">
    <citation type="submission" date="2021-04" db="EMBL/GenBank/DDBJ databases">
        <title>Isolation of p-tert-butylphenol degrading bacteria Sphingobium phenoxybenzoativorans Tas13 from active sludge.</title>
        <authorList>
            <person name="Li Y."/>
        </authorList>
    </citation>
    <scope>NUCLEOTIDE SEQUENCE</scope>
    <source>
        <strain evidence="10">Tas13</strain>
    </source>
</reference>
<sequence length="190" mass="20449">MATPNHDEAYDKLLIALLGRVLDMLRFAEAKNAALLAFASAWIVGIVNLLSSGKPIPPGYHHVTLTALPLFIIAATVAIASLLPKLQTSTFTGDPKGHFQNLLFFGDIADMTVDGFKADVRAAYRPTDDDNPTAAYLSDLEAQIAINSKITRRKHRMFNFGAVAALIAIALFAVPTVGAVLNTIGCWISR</sequence>
<keyword evidence="7 8" id="KW-0472">Membrane</keyword>
<feature type="transmembrane region" description="Helical" evidence="8">
    <location>
        <begin position="158"/>
        <end position="181"/>
    </location>
</feature>
<evidence type="ECO:0000313" key="11">
    <source>
        <dbReference type="Proteomes" id="UP000681425"/>
    </source>
</evidence>
<evidence type="ECO:0000313" key="10">
    <source>
        <dbReference type="EMBL" id="QUT06890.1"/>
    </source>
</evidence>
<accession>A0A975K8U5</accession>
<organism evidence="10 11">
    <name type="scientific">Sphingobium phenoxybenzoativorans</name>
    <dbReference type="NCBI Taxonomy" id="1592790"/>
    <lineage>
        <taxon>Bacteria</taxon>
        <taxon>Pseudomonadati</taxon>
        <taxon>Pseudomonadota</taxon>
        <taxon>Alphaproteobacteria</taxon>
        <taxon>Sphingomonadales</taxon>
        <taxon>Sphingomonadaceae</taxon>
        <taxon>Sphingobium</taxon>
    </lineage>
</organism>
<evidence type="ECO:0000256" key="1">
    <source>
        <dbReference type="ARBA" id="ARBA00004236"/>
    </source>
</evidence>
<keyword evidence="2" id="KW-1003">Cell membrane</keyword>
<gene>
    <name evidence="10" type="ORF">KFK14_05485</name>
</gene>
<dbReference type="InterPro" id="IPR043760">
    <property type="entry name" value="PycTM_dom"/>
</dbReference>
<keyword evidence="5 8" id="KW-1133">Transmembrane helix</keyword>
<evidence type="ECO:0000256" key="6">
    <source>
        <dbReference type="ARBA" id="ARBA00023118"/>
    </source>
</evidence>
<keyword evidence="4" id="KW-0547">Nucleotide-binding</keyword>
<proteinExistence type="predicted"/>
<evidence type="ECO:0000259" key="9">
    <source>
        <dbReference type="Pfam" id="PF18967"/>
    </source>
</evidence>
<comment type="subcellular location">
    <subcellularLocation>
        <location evidence="1">Cell membrane</location>
    </subcellularLocation>
</comment>
<protein>
    <recommendedName>
        <fullName evidence="9">Pycsar effector protein domain-containing protein</fullName>
    </recommendedName>
</protein>
<keyword evidence="3 8" id="KW-0812">Transmembrane</keyword>
<evidence type="ECO:0000256" key="5">
    <source>
        <dbReference type="ARBA" id="ARBA00022989"/>
    </source>
</evidence>
<evidence type="ECO:0000256" key="4">
    <source>
        <dbReference type="ARBA" id="ARBA00022741"/>
    </source>
</evidence>
<evidence type="ECO:0000256" key="8">
    <source>
        <dbReference type="SAM" id="Phobius"/>
    </source>
</evidence>